<dbReference type="Gene3D" id="3.20.20.140">
    <property type="entry name" value="Metal-dependent hydrolases"/>
    <property type="match status" value="1"/>
</dbReference>
<evidence type="ECO:0000313" key="3">
    <source>
        <dbReference type="EMBL" id="MBM0274551.1"/>
    </source>
</evidence>
<dbReference type="InterPro" id="IPR006680">
    <property type="entry name" value="Amidohydro-rel"/>
</dbReference>
<dbReference type="PANTHER" id="PTHR43569:SF2">
    <property type="entry name" value="AMIDOHYDROLASE-RELATED DOMAIN-CONTAINING PROTEIN"/>
    <property type="match status" value="1"/>
</dbReference>
<comment type="similarity">
    <text evidence="1">Belongs to the metallo-dependent hydrolases superfamily.</text>
</comment>
<evidence type="ECO:0000259" key="2">
    <source>
        <dbReference type="Pfam" id="PF04909"/>
    </source>
</evidence>
<accession>A0ABS1YAX1</accession>
<evidence type="ECO:0000313" key="4">
    <source>
        <dbReference type="Proteomes" id="UP000622245"/>
    </source>
</evidence>
<dbReference type="EMBL" id="JAEVHL010000008">
    <property type="protein sequence ID" value="MBM0274551.1"/>
    <property type="molecule type" value="Genomic_DNA"/>
</dbReference>
<keyword evidence="4" id="KW-1185">Reference proteome</keyword>
<reference evidence="3 4" key="1">
    <citation type="submission" date="2021-01" db="EMBL/GenBank/DDBJ databases">
        <title>Draft genome sequence of Micromonospora sp. strain STR1s_6.</title>
        <authorList>
            <person name="Karlyshev A."/>
            <person name="Jawad R."/>
        </authorList>
    </citation>
    <scope>NUCLEOTIDE SEQUENCE [LARGE SCALE GENOMIC DNA]</scope>
    <source>
        <strain evidence="3 4">STR1S-6</strain>
    </source>
</reference>
<gene>
    <name evidence="3" type="ORF">JM949_03260</name>
</gene>
<dbReference type="SUPFAM" id="SSF51556">
    <property type="entry name" value="Metallo-dependent hydrolases"/>
    <property type="match status" value="1"/>
</dbReference>
<evidence type="ECO:0000256" key="1">
    <source>
        <dbReference type="ARBA" id="ARBA00038310"/>
    </source>
</evidence>
<protein>
    <submittedName>
        <fullName evidence="3">Amidohydrolase family protein</fullName>
    </submittedName>
</protein>
<sequence>MAGPVTGGQVPRRTGIVDAHHHLWVRARHPQPWIDPVTMAAIDADFEPADLAPLARAAGVTETVVVQSIASETETVDLLEMAAEDALVRGVVGWVDLTADDVADRLDRFRAGPGGDRLVGIRHLVQSETDPAYLDRPDVRRGIAAVGAAGLVFDLLVRQHQLPMATRLARDLPEVSFVLDHLGKPALGRPEVADWSRDLRALAAAPNTTAKLSGLVTEVRQAHWTPADLRPAVEDAVEAFGPGRLMFGSDWPVCLLASSYARWVEALAELLGDHDVAEQAPVWGDTARRVYRLGSS</sequence>
<feature type="domain" description="Amidohydrolase-related" evidence="2">
    <location>
        <begin position="17"/>
        <end position="293"/>
    </location>
</feature>
<dbReference type="InterPro" id="IPR052350">
    <property type="entry name" value="Metallo-dep_Lactonases"/>
</dbReference>
<dbReference type="Pfam" id="PF04909">
    <property type="entry name" value="Amidohydro_2"/>
    <property type="match status" value="1"/>
</dbReference>
<dbReference type="Proteomes" id="UP000622245">
    <property type="component" value="Unassembled WGS sequence"/>
</dbReference>
<comment type="caution">
    <text evidence="3">The sequence shown here is derived from an EMBL/GenBank/DDBJ whole genome shotgun (WGS) entry which is preliminary data.</text>
</comment>
<dbReference type="InterPro" id="IPR032466">
    <property type="entry name" value="Metal_Hydrolase"/>
</dbReference>
<name>A0ABS1YAX1_9ACTN</name>
<proteinExistence type="inferred from homology"/>
<dbReference type="PANTHER" id="PTHR43569">
    <property type="entry name" value="AMIDOHYDROLASE"/>
    <property type="match status" value="1"/>
</dbReference>
<organism evidence="3 4">
    <name type="scientific">Micromonospora tarensis</name>
    <dbReference type="NCBI Taxonomy" id="2806100"/>
    <lineage>
        <taxon>Bacteria</taxon>
        <taxon>Bacillati</taxon>
        <taxon>Actinomycetota</taxon>
        <taxon>Actinomycetes</taxon>
        <taxon>Micromonosporales</taxon>
        <taxon>Micromonosporaceae</taxon>
        <taxon>Micromonospora</taxon>
    </lineage>
</organism>